<feature type="compositionally biased region" description="Low complexity" evidence="1">
    <location>
        <begin position="123"/>
        <end position="137"/>
    </location>
</feature>
<dbReference type="Pfam" id="PF15445">
    <property type="entry name" value="ATS"/>
    <property type="match status" value="1"/>
</dbReference>
<reference evidence="4 5" key="1">
    <citation type="submission" date="2013-02" db="EMBL/GenBank/DDBJ databases">
        <title>The Genome Annotation of Plasmodium falciparum Vietnam Oak-Knoll (FVO).</title>
        <authorList>
            <consortium name="The Broad Institute Genome Sequencing Platform"/>
            <consortium name="The Broad Institute Genome Sequencing Center for Infectious Disease"/>
            <person name="Neafsey D."/>
            <person name="Hoffman S."/>
            <person name="Volkman S."/>
            <person name="Rosenthal P."/>
            <person name="Walker B."/>
            <person name="Young S.K."/>
            <person name="Zeng Q."/>
            <person name="Gargeya S."/>
            <person name="Fitzgerald M."/>
            <person name="Haas B."/>
            <person name="Abouelleil A."/>
            <person name="Allen A.W."/>
            <person name="Alvarado L."/>
            <person name="Arachchi H.M."/>
            <person name="Berlin A.M."/>
            <person name="Chapman S.B."/>
            <person name="Gainer-Dewar J."/>
            <person name="Goldberg J."/>
            <person name="Griggs A."/>
            <person name="Gujja S."/>
            <person name="Hansen M."/>
            <person name="Howarth C."/>
            <person name="Imamovic A."/>
            <person name="Ireland A."/>
            <person name="Larimer J."/>
            <person name="McCowan C."/>
            <person name="Murphy C."/>
            <person name="Pearson M."/>
            <person name="Poon T.W."/>
            <person name="Priest M."/>
            <person name="Roberts A."/>
            <person name="Saif S."/>
            <person name="Shea T."/>
            <person name="Sisk P."/>
            <person name="Sykes S."/>
            <person name="Wortman J."/>
            <person name="Nusbaum C."/>
            <person name="Birren B."/>
        </authorList>
    </citation>
    <scope>NUCLEOTIDE SEQUENCE [LARGE SCALE GENOMIC DNA]</scope>
    <source>
        <strain evidence="5">Vietnam Oak-Knoll (FVO)</strain>
    </source>
</reference>
<dbReference type="InterPro" id="IPR044932">
    <property type="entry name" value="PfEMP1_ATS_sf"/>
</dbReference>
<dbReference type="AlphaFoldDB" id="A0A024V4H4"/>
<dbReference type="InterPro" id="IPR004258">
    <property type="entry name" value="DBL"/>
</dbReference>
<evidence type="ECO:0000256" key="1">
    <source>
        <dbReference type="SAM" id="MobiDB-lite"/>
    </source>
</evidence>
<dbReference type="Pfam" id="PF03011">
    <property type="entry name" value="PFEMP"/>
    <property type="match status" value="1"/>
</dbReference>
<feature type="compositionally biased region" description="Acidic residues" evidence="1">
    <location>
        <begin position="86"/>
        <end position="96"/>
    </location>
</feature>
<feature type="domain" description="Duffy-binding-like" evidence="2">
    <location>
        <begin position="5"/>
        <end position="73"/>
    </location>
</feature>
<protein>
    <submittedName>
        <fullName evidence="4">Uncharacterized protein</fullName>
    </submittedName>
</protein>
<organism evidence="4 5">
    <name type="scientific">Plasmodium falciparum Vietnam Oak-Knoll</name>
    <name type="common">FVO</name>
    <dbReference type="NCBI Taxonomy" id="1036723"/>
    <lineage>
        <taxon>Eukaryota</taxon>
        <taxon>Sar</taxon>
        <taxon>Alveolata</taxon>
        <taxon>Apicomplexa</taxon>
        <taxon>Aconoidasida</taxon>
        <taxon>Haemosporida</taxon>
        <taxon>Plasmodiidae</taxon>
        <taxon>Plasmodium</taxon>
        <taxon>Plasmodium (Laverania)</taxon>
    </lineage>
</organism>
<feature type="compositionally biased region" description="Polar residues" evidence="1">
    <location>
        <begin position="75"/>
        <end position="84"/>
    </location>
</feature>
<accession>A0A024V4H4</accession>
<dbReference type="Gene3D" id="1.10.1900.40">
    <property type="entry name" value="Acidic terminal segments, variant surface antigen of PfEMP1"/>
    <property type="match status" value="2"/>
</dbReference>
<evidence type="ECO:0000313" key="4">
    <source>
        <dbReference type="EMBL" id="ETW17394.1"/>
    </source>
</evidence>
<feature type="domain" description="Plasmodium falciparum erythrocyte membrane protein 1 acidic terminal segment" evidence="3">
    <location>
        <begin position="207"/>
        <end position="673"/>
    </location>
</feature>
<sequence length="673" mass="77611">MTSLVKNFLEELQPQTDVNKAIKPCGGLKAFESFCGLNDTESSKKKEGEENDLVLCMLNKLETKATSCPGKPSGENPTQCQNLSPVEDDEEPEPVEDENHVKAPEICGEMKEETKVKEESGCEPAPTTIPEEPAATESEQKPEEKAPAPIPQPQPPTPPPTVVRQPPSSNRPGDLHPRLERWHRFCGYQLLFYKGIIYIYKYIWMWMYMRFKKTKSSVGNLFQILQIPKGDYDISTLKSSNRYIPYASDRYKGKTYIYMEGDTSGDEDKYAFMSDTTDVTSSESEYEELDINDIYVPGSPKYKTLIEVVLEPSKRDIQSDDTPSSDTPSNKFSDDEWNKLKKDFISNMLQNTQNTEPNILRDNVDNNTHPTTSHHNVEEKPFIMSIHDRNLFSGEEISYNVNMVNSMNDIPMSGKNDVYSGIDLINDSLNSDQHIDIYDEVLKRKENELFGTNNTKKNTSTNSASKLTNSDPITNQLELFHKWLDRHRHMCDQWNKNKKEELLDELKEEWNKENNNNGDKTYNSDNKPSHNHVLNTDVSIQIDMDNPKPKNEFTNMDTSPDKSTMDTILDDLEKYNEPYYYYFYKDDIYYDVNDDDKTSMDNNNNLVNKNNPVDSNSSTYNHHNPADINKTFVDINNHNQHPIEKPTKIQIEMNSNNREVDEQQYPISDIWNI</sequence>
<dbReference type="Gene3D" id="1.20.58.1930">
    <property type="match status" value="1"/>
</dbReference>
<evidence type="ECO:0000313" key="5">
    <source>
        <dbReference type="Proteomes" id="UP000030690"/>
    </source>
</evidence>
<feature type="region of interest" description="Disordered" evidence="1">
    <location>
        <begin position="64"/>
        <end position="176"/>
    </location>
</feature>
<gene>
    <name evidence="4" type="ORF">PFFVO_03690</name>
</gene>
<feature type="region of interest" description="Disordered" evidence="1">
    <location>
        <begin position="314"/>
        <end position="335"/>
    </location>
</feature>
<feature type="compositionally biased region" description="Pro residues" evidence="1">
    <location>
        <begin position="148"/>
        <end position="161"/>
    </location>
</feature>
<dbReference type="EMBL" id="KI925126">
    <property type="protein sequence ID" value="ETW17394.1"/>
    <property type="molecule type" value="Genomic_DNA"/>
</dbReference>
<dbReference type="InterPro" id="IPR029211">
    <property type="entry name" value="PfEMP1_ATS"/>
</dbReference>
<dbReference type="Proteomes" id="UP000030690">
    <property type="component" value="Unassembled WGS sequence"/>
</dbReference>
<proteinExistence type="predicted"/>
<evidence type="ECO:0000259" key="3">
    <source>
        <dbReference type="Pfam" id="PF15445"/>
    </source>
</evidence>
<evidence type="ECO:0000259" key="2">
    <source>
        <dbReference type="Pfam" id="PF03011"/>
    </source>
</evidence>
<reference evidence="4 5" key="2">
    <citation type="submission" date="2013-02" db="EMBL/GenBank/DDBJ databases">
        <title>The Genome Sequence of Plasmodium falciparum Vietnam Oak-Knoll (FVO).</title>
        <authorList>
            <consortium name="The Broad Institute Genome Sequencing Platform"/>
            <consortium name="The Broad Institute Genome Sequencing Center for Infectious Disease"/>
            <person name="Neafsey D."/>
            <person name="Cheeseman I."/>
            <person name="Volkman S."/>
            <person name="Adams J."/>
            <person name="Walker B."/>
            <person name="Young S.K."/>
            <person name="Zeng Q."/>
            <person name="Gargeya S."/>
            <person name="Fitzgerald M."/>
            <person name="Haas B."/>
            <person name="Abouelleil A."/>
            <person name="Alvarado L."/>
            <person name="Arachchi H.M."/>
            <person name="Berlin A.M."/>
            <person name="Chapman S.B."/>
            <person name="Dewar J."/>
            <person name="Goldberg J."/>
            <person name="Griggs A."/>
            <person name="Gujja S."/>
            <person name="Hansen M."/>
            <person name="Howarth C."/>
            <person name="Imamovic A."/>
            <person name="Larimer J."/>
            <person name="McCowan C."/>
            <person name="Murphy C."/>
            <person name="Neiman D."/>
            <person name="Pearson M."/>
            <person name="Priest M."/>
            <person name="Roberts A."/>
            <person name="Saif S."/>
            <person name="Shea T."/>
            <person name="Sisk P."/>
            <person name="Sykes S."/>
            <person name="Wortman J."/>
            <person name="Nusbaum C."/>
            <person name="Birren B."/>
        </authorList>
    </citation>
    <scope>NUCLEOTIDE SEQUENCE [LARGE SCALE GENOMIC DNA]</scope>
    <source>
        <strain evidence="5">Vietnam Oak-Knoll (FVO)</strain>
    </source>
</reference>
<name>A0A024V4H4_PLAFA</name>
<feature type="compositionally biased region" description="Low complexity" evidence="1">
    <location>
        <begin position="320"/>
        <end position="329"/>
    </location>
</feature>
<feature type="compositionally biased region" description="Basic and acidic residues" evidence="1">
    <location>
        <begin position="97"/>
        <end position="120"/>
    </location>
</feature>
<dbReference type="FunFam" id="1.10.1900.40:FF:000002">
    <property type="entry name" value="Erythrocyte membrane protein 1, PfEMP1"/>
    <property type="match status" value="1"/>
</dbReference>